<name>A0A4P7AHF9_9MOLU</name>
<dbReference type="KEGG" id="sgq:SGLAD_v1c06860"/>
<protein>
    <submittedName>
        <fullName evidence="1">Uncharacterized protein</fullName>
    </submittedName>
</protein>
<gene>
    <name evidence="1" type="ORF">SGLAD_v1c06860</name>
</gene>
<evidence type="ECO:0000313" key="1">
    <source>
        <dbReference type="EMBL" id="QBQ07885.1"/>
    </source>
</evidence>
<proteinExistence type="predicted"/>
<evidence type="ECO:0000313" key="2">
    <source>
        <dbReference type="Proteomes" id="UP000294309"/>
    </source>
</evidence>
<dbReference type="EMBL" id="CP038013">
    <property type="protein sequence ID" value="QBQ07885.1"/>
    <property type="molecule type" value="Genomic_DNA"/>
</dbReference>
<dbReference type="AlphaFoldDB" id="A0A4P7AHF9"/>
<keyword evidence="2" id="KW-1185">Reference proteome</keyword>
<reference evidence="1 2" key="1">
    <citation type="submission" date="2019-03" db="EMBL/GenBank/DDBJ databases">
        <title>Complete genome sequence of Spiroplasma gladiatoris TG-1 (DSM 22552).</title>
        <authorList>
            <person name="Lin Y.-C."/>
            <person name="Chou L."/>
            <person name="Kuo C.-H."/>
        </authorList>
    </citation>
    <scope>NUCLEOTIDE SEQUENCE [LARGE SCALE GENOMIC DNA]</scope>
    <source>
        <strain evidence="1 2">TG-1</strain>
    </source>
</reference>
<organism evidence="1 2">
    <name type="scientific">Spiroplasma gladiatoris</name>
    <dbReference type="NCBI Taxonomy" id="2143"/>
    <lineage>
        <taxon>Bacteria</taxon>
        <taxon>Bacillati</taxon>
        <taxon>Mycoplasmatota</taxon>
        <taxon>Mollicutes</taxon>
        <taxon>Entomoplasmatales</taxon>
        <taxon>Spiroplasmataceae</taxon>
        <taxon>Spiroplasma</taxon>
    </lineage>
</organism>
<dbReference type="OrthoDB" id="387872at2"/>
<dbReference type="Proteomes" id="UP000294309">
    <property type="component" value="Chromosome"/>
</dbReference>
<dbReference type="RefSeq" id="WP_134297664.1">
    <property type="nucleotide sequence ID" value="NZ_CP038013.1"/>
</dbReference>
<accession>A0A4P7AHF9</accession>
<sequence length="575" mass="69243">MNSTKRYYQRLSGRGNFYDYNSQLNYFDYFGIDNNDIKIMFDLLKKNEYRIKEFYYELEEKIFQRISFYSSHIRDAKSGFIKLSEQKKIQSGNAFICSMIYLGSRLLAQEFVLLTTVNRSKFNVDLKVFKFGEEKYNYRLYLKSLRTFFESLSSWSYAIIKNDFEHLLYFSKMDNFVDQKIYDLKAYKDLFMLIWMQSYAMQAKEMNSYNLYLDQKSETFVKVNYNVLNPLDFSNLFRSSDELRNYKKTEFISDYNIWMDQELKQSVVDNRENIYNSVAFTKELSLNDYLDIVNIILSSFEYYNIYEYESYINGIYDTLLKKYHNKISFEFVQTIIEKMIYINDQTKKSNIYKDFYQNGVYKKSLLYFKDSRKTSFILGFAEMIYMNFYAHKNWMNFEEPYLSDFNQQMNKKLNELMYETLKVVKKRFSVIELYKPNDIPLFEPKSNNKKSKASISHVDAIAYEKNINTCYFFINNFFNQSPEPYDIYKCGLQVYKGLNNIIDRIVKPKLSIILNDYKKIIKQLKIPKNANFAMVLVVNDLLQVEPRVILDNNIKLFIVAYPTLEYFLTSFIYKK</sequence>